<evidence type="ECO:0000313" key="1">
    <source>
        <dbReference type="EMBL" id="MFD0705155.1"/>
    </source>
</evidence>
<gene>
    <name evidence="1" type="ORF">ACFQY8_05285</name>
</gene>
<evidence type="ECO:0000313" key="2">
    <source>
        <dbReference type="Proteomes" id="UP001597036"/>
    </source>
</evidence>
<proteinExistence type="predicted"/>
<comment type="caution">
    <text evidence="1">The sequence shown here is derived from an EMBL/GenBank/DDBJ whole genome shotgun (WGS) entry which is preliminary data.</text>
</comment>
<sequence length="153" mass="17612">MVSSTSFTYILTDEEKEIIDSAKTLRKYIEAPVPKIFSEEFKPRLADFAKITYDARTRLSKIYPAGIDIESYLQADWEEAFAQGIYYMHDETSVSFPIHYTTSSGIPLDISIRRNHESHDLSGLLWFISYIPDLTRLQVAYSHPVFTTDTVQS</sequence>
<name>A0ABW2Y4Z7_9BIFI</name>
<protein>
    <submittedName>
        <fullName evidence="1">Uncharacterized protein</fullName>
    </submittedName>
</protein>
<dbReference type="Proteomes" id="UP001597036">
    <property type="component" value="Unassembled WGS sequence"/>
</dbReference>
<keyword evidence="2" id="KW-1185">Reference proteome</keyword>
<dbReference type="RefSeq" id="WP_377938850.1">
    <property type="nucleotide sequence ID" value="NZ_JBHTHQ010000021.1"/>
</dbReference>
<accession>A0ABW2Y4Z7</accession>
<organism evidence="1 2">
    <name type="scientific">Alloscardovia venturai</name>
    <dbReference type="NCBI Taxonomy" id="1769421"/>
    <lineage>
        <taxon>Bacteria</taxon>
        <taxon>Bacillati</taxon>
        <taxon>Actinomycetota</taxon>
        <taxon>Actinomycetes</taxon>
        <taxon>Bifidobacteriales</taxon>
        <taxon>Bifidobacteriaceae</taxon>
        <taxon>Alloscardovia</taxon>
    </lineage>
</organism>
<reference evidence="2" key="1">
    <citation type="journal article" date="2019" name="Int. J. Syst. Evol. Microbiol.">
        <title>The Global Catalogue of Microorganisms (GCM) 10K type strain sequencing project: providing services to taxonomists for standard genome sequencing and annotation.</title>
        <authorList>
            <consortium name="The Broad Institute Genomics Platform"/>
            <consortium name="The Broad Institute Genome Sequencing Center for Infectious Disease"/>
            <person name="Wu L."/>
            <person name="Ma J."/>
        </authorList>
    </citation>
    <scope>NUCLEOTIDE SEQUENCE [LARGE SCALE GENOMIC DNA]</scope>
    <source>
        <strain evidence="2">CCM 8604</strain>
    </source>
</reference>
<dbReference type="EMBL" id="JBHTHQ010000021">
    <property type="protein sequence ID" value="MFD0705155.1"/>
    <property type="molecule type" value="Genomic_DNA"/>
</dbReference>